<dbReference type="PANTHER" id="PTHR34222:SF99">
    <property type="entry name" value="PROTEIN, PUTATIVE-RELATED"/>
    <property type="match status" value="1"/>
</dbReference>
<gene>
    <name evidence="2" type="ORF">CTI12_AA481180</name>
</gene>
<name>A0A2U1LLD1_ARTAN</name>
<evidence type="ECO:0000313" key="2">
    <source>
        <dbReference type="EMBL" id="PWA49807.1"/>
    </source>
</evidence>
<organism evidence="2 3">
    <name type="scientific">Artemisia annua</name>
    <name type="common">Sweet wormwood</name>
    <dbReference type="NCBI Taxonomy" id="35608"/>
    <lineage>
        <taxon>Eukaryota</taxon>
        <taxon>Viridiplantae</taxon>
        <taxon>Streptophyta</taxon>
        <taxon>Embryophyta</taxon>
        <taxon>Tracheophyta</taxon>
        <taxon>Spermatophyta</taxon>
        <taxon>Magnoliopsida</taxon>
        <taxon>eudicotyledons</taxon>
        <taxon>Gunneridae</taxon>
        <taxon>Pentapetalae</taxon>
        <taxon>asterids</taxon>
        <taxon>campanulids</taxon>
        <taxon>Asterales</taxon>
        <taxon>Asteraceae</taxon>
        <taxon>Asteroideae</taxon>
        <taxon>Anthemideae</taxon>
        <taxon>Artemisiinae</taxon>
        <taxon>Artemisia</taxon>
    </lineage>
</organism>
<dbReference type="OrthoDB" id="5544992at2759"/>
<dbReference type="Proteomes" id="UP000245207">
    <property type="component" value="Unassembled WGS sequence"/>
</dbReference>
<protein>
    <submittedName>
        <fullName evidence="2">Uncharacterized protein</fullName>
    </submittedName>
</protein>
<comment type="caution">
    <text evidence="2">The sequence shown here is derived from an EMBL/GenBank/DDBJ whole genome shotgun (WGS) entry which is preliminary data.</text>
</comment>
<proteinExistence type="predicted"/>
<dbReference type="PANTHER" id="PTHR34222">
    <property type="entry name" value="GAG_PRE-INTEGRS DOMAIN-CONTAINING PROTEIN"/>
    <property type="match status" value="1"/>
</dbReference>
<evidence type="ECO:0000313" key="3">
    <source>
        <dbReference type="Proteomes" id="UP000245207"/>
    </source>
</evidence>
<dbReference type="EMBL" id="PKPP01008773">
    <property type="protein sequence ID" value="PWA49807.1"/>
    <property type="molecule type" value="Genomic_DNA"/>
</dbReference>
<keyword evidence="3" id="KW-1185">Reference proteome</keyword>
<evidence type="ECO:0000256" key="1">
    <source>
        <dbReference type="SAM" id="MobiDB-lite"/>
    </source>
</evidence>
<dbReference type="AlphaFoldDB" id="A0A2U1LLD1"/>
<sequence length="225" mass="25427">MRECTCGVTEKFLEIDSRSKLMRFLMRLNDDFESVRNQILSMDPLPNLNKAYYIVQQVEKQKQVTHQVNDPIAFFANNNVPETSSNVPKWPSENIIEEDFIPSPVHVDDSAPNDQVHESVSGSPVHANDSEPDTHEAVPNNSPPSCVPTTSSVPIRRSSRAATQPAWLKDFVTTKHRVGLATTDKPKQPTYPLFHQTDFKNYPDEYVASLSHLELFSFTGMLQTI</sequence>
<accession>A0A2U1LLD1</accession>
<reference evidence="2 3" key="1">
    <citation type="journal article" date="2018" name="Mol. Plant">
        <title>The genome of Artemisia annua provides insight into the evolution of Asteraceae family and artemisinin biosynthesis.</title>
        <authorList>
            <person name="Shen Q."/>
            <person name="Zhang L."/>
            <person name="Liao Z."/>
            <person name="Wang S."/>
            <person name="Yan T."/>
            <person name="Shi P."/>
            <person name="Liu M."/>
            <person name="Fu X."/>
            <person name="Pan Q."/>
            <person name="Wang Y."/>
            <person name="Lv Z."/>
            <person name="Lu X."/>
            <person name="Zhang F."/>
            <person name="Jiang W."/>
            <person name="Ma Y."/>
            <person name="Chen M."/>
            <person name="Hao X."/>
            <person name="Li L."/>
            <person name="Tang Y."/>
            <person name="Lv G."/>
            <person name="Zhou Y."/>
            <person name="Sun X."/>
            <person name="Brodelius P.E."/>
            <person name="Rose J.K.C."/>
            <person name="Tang K."/>
        </authorList>
    </citation>
    <scope>NUCLEOTIDE SEQUENCE [LARGE SCALE GENOMIC DNA]</scope>
    <source>
        <strain evidence="3">cv. Huhao1</strain>
        <tissue evidence="2">Leaf</tissue>
    </source>
</reference>
<feature type="region of interest" description="Disordered" evidence="1">
    <location>
        <begin position="103"/>
        <end position="160"/>
    </location>
</feature>